<dbReference type="PANTHER" id="PTHR13887">
    <property type="entry name" value="GLUTATHIONE S-TRANSFERASE KAPPA"/>
    <property type="match status" value="1"/>
</dbReference>
<dbReference type="Gene3D" id="3.40.30.10">
    <property type="entry name" value="Glutaredoxin"/>
    <property type="match status" value="1"/>
</dbReference>
<evidence type="ECO:0000256" key="6">
    <source>
        <dbReference type="SAM" id="MobiDB-lite"/>
    </source>
</evidence>
<dbReference type="PANTHER" id="PTHR13887:SF14">
    <property type="entry name" value="DISULFIDE BOND FORMATION PROTEIN D"/>
    <property type="match status" value="1"/>
</dbReference>
<dbReference type="Proteomes" id="UP000617734">
    <property type="component" value="Unassembled WGS sequence"/>
</dbReference>
<evidence type="ECO:0000313" key="10">
    <source>
        <dbReference type="Proteomes" id="UP000617734"/>
    </source>
</evidence>
<dbReference type="InterPro" id="IPR012336">
    <property type="entry name" value="Thioredoxin-like_fold"/>
</dbReference>
<proteinExistence type="inferred from homology"/>
<keyword evidence="4" id="KW-1015">Disulfide bond</keyword>
<organism evidence="9 10">
    <name type="scientific">Kitasatospora indigofera</name>
    <dbReference type="NCBI Taxonomy" id="67307"/>
    <lineage>
        <taxon>Bacteria</taxon>
        <taxon>Bacillati</taxon>
        <taxon>Actinomycetota</taxon>
        <taxon>Actinomycetes</taxon>
        <taxon>Kitasatosporales</taxon>
        <taxon>Streptomycetaceae</taxon>
        <taxon>Kitasatospora</taxon>
    </lineage>
</organism>
<evidence type="ECO:0000256" key="7">
    <source>
        <dbReference type="SAM" id="Phobius"/>
    </source>
</evidence>
<dbReference type="InterPro" id="IPR036249">
    <property type="entry name" value="Thioredoxin-like_sf"/>
</dbReference>
<keyword evidence="3" id="KW-0560">Oxidoreductase</keyword>
<evidence type="ECO:0000256" key="1">
    <source>
        <dbReference type="ARBA" id="ARBA00005791"/>
    </source>
</evidence>
<dbReference type="EMBL" id="BNBO01000002">
    <property type="protein sequence ID" value="GHH60824.1"/>
    <property type="molecule type" value="Genomic_DNA"/>
</dbReference>
<accession>A0A919FCF7</accession>
<sequence>MSEKNRDGKRTARERMQEERAAQEAKARRNKKLIVGGSVLAVIAVAAVVGVVVQNNRSKPETPVAAPAGTIGDKNLVIPVGSADAPSTLTVYEDPRCPACGAFEREFGPTIDQLEDQGKLFVNYHIVSFIDRAVPGKGSRYGANALGCAQDAGHFRDYHDVLYRNQPDETNDAFGNKATLIALAKPIPGLDTPAFQACVNDNTFGGWVSAVQQDFDKSNFKSTPTVLLNGEPVYPKMGTEEITPANLVKWVDAANQGKTLGTPGTNGQSAAPTSTASESNNPSPGAGG</sequence>
<keyword evidence="7" id="KW-0812">Transmembrane</keyword>
<dbReference type="SUPFAM" id="SSF52833">
    <property type="entry name" value="Thioredoxin-like"/>
    <property type="match status" value="1"/>
</dbReference>
<keyword evidence="10" id="KW-1185">Reference proteome</keyword>
<keyword evidence="2" id="KW-0732">Signal</keyword>
<keyword evidence="7" id="KW-0472">Membrane</keyword>
<evidence type="ECO:0000256" key="4">
    <source>
        <dbReference type="ARBA" id="ARBA00023157"/>
    </source>
</evidence>
<feature type="region of interest" description="Disordered" evidence="6">
    <location>
        <begin position="258"/>
        <end position="288"/>
    </location>
</feature>
<evidence type="ECO:0000256" key="3">
    <source>
        <dbReference type="ARBA" id="ARBA00023002"/>
    </source>
</evidence>
<comment type="caution">
    <text evidence="9">The sequence shown here is derived from an EMBL/GenBank/DDBJ whole genome shotgun (WGS) entry which is preliminary data.</text>
</comment>
<dbReference type="RefSeq" id="WP_190209182.1">
    <property type="nucleotide sequence ID" value="NZ_BNBO01000002.1"/>
</dbReference>
<keyword evidence="7" id="KW-1133">Transmembrane helix</keyword>
<protein>
    <submittedName>
        <fullName evidence="9">Membrane protein</fullName>
    </submittedName>
</protein>
<dbReference type="GO" id="GO:0016491">
    <property type="term" value="F:oxidoreductase activity"/>
    <property type="evidence" value="ECO:0007669"/>
    <property type="project" value="UniProtKB-KW"/>
</dbReference>
<evidence type="ECO:0000256" key="2">
    <source>
        <dbReference type="ARBA" id="ARBA00022729"/>
    </source>
</evidence>
<evidence type="ECO:0000256" key="5">
    <source>
        <dbReference type="ARBA" id="ARBA00023284"/>
    </source>
</evidence>
<dbReference type="GeneID" id="95351149"/>
<evidence type="ECO:0000313" key="9">
    <source>
        <dbReference type="EMBL" id="GHH60824.1"/>
    </source>
</evidence>
<dbReference type="AlphaFoldDB" id="A0A919FCF7"/>
<keyword evidence="5" id="KW-0676">Redox-active center</keyword>
<feature type="region of interest" description="Disordered" evidence="6">
    <location>
        <begin position="1"/>
        <end position="27"/>
    </location>
</feature>
<name>A0A919FCF7_9ACTN</name>
<feature type="transmembrane region" description="Helical" evidence="7">
    <location>
        <begin position="33"/>
        <end position="53"/>
    </location>
</feature>
<comment type="similarity">
    <text evidence="1">Belongs to the thioredoxin family. DsbA subfamily.</text>
</comment>
<dbReference type="CDD" id="cd02972">
    <property type="entry name" value="DsbA_family"/>
    <property type="match status" value="1"/>
</dbReference>
<gene>
    <name evidence="9" type="ORF">GCM10018781_06190</name>
</gene>
<reference evidence="9" key="2">
    <citation type="submission" date="2020-09" db="EMBL/GenBank/DDBJ databases">
        <authorList>
            <person name="Sun Q."/>
            <person name="Ohkuma M."/>
        </authorList>
    </citation>
    <scope>NUCLEOTIDE SEQUENCE</scope>
    <source>
        <strain evidence="9">JCM 4646</strain>
    </source>
</reference>
<dbReference type="Pfam" id="PF13462">
    <property type="entry name" value="Thioredoxin_4"/>
    <property type="match status" value="1"/>
</dbReference>
<reference evidence="9" key="1">
    <citation type="journal article" date="2014" name="Int. J. Syst. Evol. Microbiol.">
        <title>Complete genome sequence of Corynebacterium casei LMG S-19264T (=DSM 44701T), isolated from a smear-ripened cheese.</title>
        <authorList>
            <consortium name="US DOE Joint Genome Institute (JGI-PGF)"/>
            <person name="Walter F."/>
            <person name="Albersmeier A."/>
            <person name="Kalinowski J."/>
            <person name="Ruckert C."/>
        </authorList>
    </citation>
    <scope>NUCLEOTIDE SEQUENCE</scope>
    <source>
        <strain evidence="9">JCM 4646</strain>
    </source>
</reference>
<evidence type="ECO:0000259" key="8">
    <source>
        <dbReference type="Pfam" id="PF13462"/>
    </source>
</evidence>
<feature type="domain" description="Thioredoxin-like fold" evidence="8">
    <location>
        <begin position="80"/>
        <end position="252"/>
    </location>
</feature>